<name>A0A0R0D717_9GAMM</name>
<dbReference type="PRINTS" id="PR00095">
    <property type="entry name" value="ANTSNTHASEI"/>
</dbReference>
<dbReference type="OrthoDB" id="9805628at2"/>
<dbReference type="PATRIC" id="fig|336566.3.peg.911"/>
<dbReference type="Proteomes" id="UP000050956">
    <property type="component" value="Unassembled WGS sequence"/>
</dbReference>
<dbReference type="GO" id="GO:0000162">
    <property type="term" value="P:L-tryptophan biosynthetic process"/>
    <property type="evidence" value="ECO:0007669"/>
    <property type="project" value="TreeGrafter"/>
</dbReference>
<evidence type="ECO:0000313" key="2">
    <source>
        <dbReference type="EMBL" id="KRG77398.1"/>
    </source>
</evidence>
<feature type="domain" description="Chorismate-utilising enzyme C-terminal" evidence="1">
    <location>
        <begin position="134"/>
        <end position="400"/>
    </location>
</feature>
<dbReference type="GO" id="GO:0046820">
    <property type="term" value="F:4-amino-4-deoxychorismate synthase activity"/>
    <property type="evidence" value="ECO:0007669"/>
    <property type="project" value="TreeGrafter"/>
</dbReference>
<dbReference type="InterPro" id="IPR043132">
    <property type="entry name" value="BCAT-like_C"/>
</dbReference>
<dbReference type="SUPFAM" id="SSF56322">
    <property type="entry name" value="ADC synthase"/>
    <property type="match status" value="1"/>
</dbReference>
<dbReference type="PANTHER" id="PTHR11236:SF50">
    <property type="entry name" value="AMINODEOXYCHORISMATE SYNTHASE COMPONENT 1"/>
    <property type="match status" value="1"/>
</dbReference>
<accession>A0A0R0D717</accession>
<dbReference type="Pfam" id="PF01063">
    <property type="entry name" value="Aminotran_4"/>
    <property type="match status" value="1"/>
</dbReference>
<dbReference type="STRING" id="336566.ABB30_07825"/>
<organism evidence="2 3">
    <name type="scientific">Stenotrophomonas ginsengisoli</name>
    <dbReference type="NCBI Taxonomy" id="336566"/>
    <lineage>
        <taxon>Bacteria</taxon>
        <taxon>Pseudomonadati</taxon>
        <taxon>Pseudomonadota</taxon>
        <taxon>Gammaproteobacteria</taxon>
        <taxon>Lysobacterales</taxon>
        <taxon>Lysobacteraceae</taxon>
        <taxon>Stenotrophomonas</taxon>
    </lineage>
</organism>
<protein>
    <recommendedName>
        <fullName evidence="1">Chorismate-utilising enzyme C-terminal domain-containing protein</fullName>
    </recommendedName>
</protein>
<dbReference type="InterPro" id="IPR015890">
    <property type="entry name" value="Chorismate_C"/>
</dbReference>
<reference evidence="2 3" key="1">
    <citation type="submission" date="2015-05" db="EMBL/GenBank/DDBJ databases">
        <title>Genome sequencing and analysis of members of genus Stenotrophomonas.</title>
        <authorList>
            <person name="Patil P.P."/>
            <person name="Midha S."/>
            <person name="Patil P.B."/>
        </authorList>
    </citation>
    <scope>NUCLEOTIDE SEQUENCE [LARGE SCALE GENOMIC DNA]</scope>
    <source>
        <strain evidence="2 3">DSM 24757</strain>
    </source>
</reference>
<evidence type="ECO:0000259" key="1">
    <source>
        <dbReference type="Pfam" id="PF00425"/>
    </source>
</evidence>
<dbReference type="EMBL" id="LDJM01000018">
    <property type="protein sequence ID" value="KRG77398.1"/>
    <property type="molecule type" value="Genomic_DNA"/>
</dbReference>
<dbReference type="InterPro" id="IPR036038">
    <property type="entry name" value="Aminotransferase-like"/>
</dbReference>
<dbReference type="InterPro" id="IPR005801">
    <property type="entry name" value="ADC_synthase"/>
</dbReference>
<dbReference type="AlphaFoldDB" id="A0A0R0D717"/>
<dbReference type="RefSeq" id="WP_057637789.1">
    <property type="nucleotide sequence ID" value="NZ_LDJM01000018.1"/>
</dbReference>
<dbReference type="Gene3D" id="3.30.470.10">
    <property type="match status" value="1"/>
</dbReference>
<dbReference type="SUPFAM" id="SSF56752">
    <property type="entry name" value="D-aminoacid aminotransferase-like PLP-dependent enzymes"/>
    <property type="match status" value="1"/>
</dbReference>
<dbReference type="InterPro" id="IPR001544">
    <property type="entry name" value="Aminotrans_IV"/>
</dbReference>
<evidence type="ECO:0000313" key="3">
    <source>
        <dbReference type="Proteomes" id="UP000050956"/>
    </source>
</evidence>
<sequence>MPACPTLAQLLASHAPFALLDDAQATAGPARSRLLHDFVGQLRCTANDSLDIWQQQVQAALDAGMHALLLADYQWGLHLHGLASPADEHGPAPALRALLFARQQRLDGDQVDAWLADAAAQPAGLLRWQPGHDQARFTRSIEQIQAAIRRGDTYQVNHTFPLHGLAHGCPASLYARLRQRQRAPYAALIHLPQGEWVLSLSPELFVRVENGRISAAPMKGTVAAGDDPAAAAQWLRSDAKNRAENLMIVDLLRNDLAQVALPGSVQVPALFDVQHTGRVLGMTSTVQAQLQPGADLAALLRAVFPCGSITGAPKRSTMALIQQLETAAPAPHLRGLYTGAIGWLDGGTDAARMQLCLSVPIRTIELRPHADGGFHARLPVGAGITIDSDAAAEWAECQLKADFARHDMAGLELIETLRVEAGQAALWPQHRARLCASAAQLGLPLDTAQLDTALAAQLAALDPARTWRLRLALAADGQLHWRSALLPALPGNGPVQVLLADTPVTTPTWLLGHKTSLRQAYDAAIARAEAAGAFDMLFFDTDGWLTEGARSNVFVQLDGHWFTPPANGKLLPGVMRAQLLADSRLGARQRPIHRDELAKASQLLLCNALRGAIPAVLAAATA</sequence>
<dbReference type="InterPro" id="IPR019999">
    <property type="entry name" value="Anth_synth_I-like"/>
</dbReference>
<dbReference type="PANTHER" id="PTHR11236">
    <property type="entry name" value="AMINOBENZOATE/ANTHRANILATE SYNTHASE"/>
    <property type="match status" value="1"/>
</dbReference>
<dbReference type="InterPro" id="IPR043131">
    <property type="entry name" value="BCAT-like_N"/>
</dbReference>
<dbReference type="Pfam" id="PF00425">
    <property type="entry name" value="Chorismate_bind"/>
    <property type="match status" value="1"/>
</dbReference>
<dbReference type="Gene3D" id="3.20.10.10">
    <property type="entry name" value="D-amino Acid Aminotransferase, subunit A, domain 2"/>
    <property type="match status" value="1"/>
</dbReference>
<keyword evidence="3" id="KW-1185">Reference proteome</keyword>
<comment type="caution">
    <text evidence="2">The sequence shown here is derived from an EMBL/GenBank/DDBJ whole genome shotgun (WGS) entry which is preliminary data.</text>
</comment>
<proteinExistence type="predicted"/>
<gene>
    <name evidence="2" type="ORF">ABB30_07825</name>
</gene>
<dbReference type="Gene3D" id="3.60.120.10">
    <property type="entry name" value="Anthranilate synthase"/>
    <property type="match status" value="1"/>
</dbReference>